<dbReference type="InterPro" id="IPR037272">
    <property type="entry name" value="SNS_sf"/>
</dbReference>
<evidence type="ECO:0000313" key="10">
    <source>
        <dbReference type="Proteomes" id="UP000595437"/>
    </source>
</evidence>
<dbReference type="GO" id="GO:0005886">
    <property type="term" value="C:plasma membrane"/>
    <property type="evidence" value="ECO:0007669"/>
    <property type="project" value="TreeGrafter"/>
</dbReference>
<sequence>MNKSVGYAVLWVSLWEIIGFMWIYGHKNVGRDFKLMLKSTPGMFWKITWVVIAPLTLIFIIGVTIYELTEVKYDEVIPYPTWALWVYWALVLIPVVQIPLWALITSVYYLLKGKNRTRHTTHATMGTRR</sequence>
<keyword evidence="3" id="KW-0813">Transport</keyword>
<dbReference type="PROSITE" id="PS50267">
    <property type="entry name" value="NA_NEUROTRAN_SYMP_3"/>
    <property type="match status" value="1"/>
</dbReference>
<dbReference type="EMBL" id="CP045899">
    <property type="protein sequence ID" value="QQP41286.1"/>
    <property type="molecule type" value="Genomic_DNA"/>
</dbReference>
<gene>
    <name evidence="9" type="ORF">FKW44_015602</name>
</gene>
<evidence type="ECO:0000256" key="6">
    <source>
        <dbReference type="ARBA" id="ARBA00022989"/>
    </source>
</evidence>
<evidence type="ECO:0000256" key="2">
    <source>
        <dbReference type="ARBA" id="ARBA00006459"/>
    </source>
</evidence>
<organism evidence="9 10">
    <name type="scientific">Caligus rogercresseyi</name>
    <name type="common">Sea louse</name>
    <dbReference type="NCBI Taxonomy" id="217165"/>
    <lineage>
        <taxon>Eukaryota</taxon>
        <taxon>Metazoa</taxon>
        <taxon>Ecdysozoa</taxon>
        <taxon>Arthropoda</taxon>
        <taxon>Crustacea</taxon>
        <taxon>Multicrustacea</taxon>
        <taxon>Hexanauplia</taxon>
        <taxon>Copepoda</taxon>
        <taxon>Siphonostomatoida</taxon>
        <taxon>Caligidae</taxon>
        <taxon>Caligus</taxon>
    </lineage>
</organism>
<dbReference type="InterPro" id="IPR000175">
    <property type="entry name" value="Na/ntran_symport"/>
</dbReference>
<proteinExistence type="inferred from homology"/>
<dbReference type="AlphaFoldDB" id="A0A7T8H1A6"/>
<protein>
    <submittedName>
        <fullName evidence="9">Transporter</fullName>
    </submittedName>
</protein>
<evidence type="ECO:0000256" key="1">
    <source>
        <dbReference type="ARBA" id="ARBA00004141"/>
    </source>
</evidence>
<accession>A0A7T8H1A6</accession>
<feature type="transmembrane region" description="Helical" evidence="8">
    <location>
        <begin position="44"/>
        <end position="66"/>
    </location>
</feature>
<evidence type="ECO:0000256" key="5">
    <source>
        <dbReference type="ARBA" id="ARBA00022847"/>
    </source>
</evidence>
<dbReference type="PANTHER" id="PTHR11616">
    <property type="entry name" value="SODIUM/CHLORIDE DEPENDENT TRANSPORTER"/>
    <property type="match status" value="1"/>
</dbReference>
<feature type="transmembrane region" description="Helical" evidence="8">
    <location>
        <begin position="6"/>
        <end position="24"/>
    </location>
</feature>
<keyword evidence="5" id="KW-0769">Symport</keyword>
<dbReference type="PRINTS" id="PR00176">
    <property type="entry name" value="NANEUSMPORT"/>
</dbReference>
<comment type="subcellular location">
    <subcellularLocation>
        <location evidence="1">Membrane</location>
        <topology evidence="1">Multi-pass membrane protein</topology>
    </subcellularLocation>
</comment>
<keyword evidence="6 8" id="KW-1133">Transmembrane helix</keyword>
<keyword evidence="10" id="KW-1185">Reference proteome</keyword>
<evidence type="ECO:0000313" key="9">
    <source>
        <dbReference type="EMBL" id="QQP41286.1"/>
    </source>
</evidence>
<name>A0A7T8H1A6_CALRO</name>
<comment type="similarity">
    <text evidence="2">Belongs to the sodium:neurotransmitter symporter (SNF) (TC 2.A.22) family.</text>
</comment>
<keyword evidence="7 8" id="KW-0472">Membrane</keyword>
<dbReference type="Pfam" id="PF00209">
    <property type="entry name" value="SNF"/>
    <property type="match status" value="1"/>
</dbReference>
<dbReference type="GO" id="GO:0005283">
    <property type="term" value="F:amino acid:sodium symporter activity"/>
    <property type="evidence" value="ECO:0007669"/>
    <property type="project" value="TreeGrafter"/>
</dbReference>
<evidence type="ECO:0000256" key="4">
    <source>
        <dbReference type="ARBA" id="ARBA00022692"/>
    </source>
</evidence>
<dbReference type="Proteomes" id="UP000595437">
    <property type="component" value="Chromosome 10"/>
</dbReference>
<keyword evidence="4 8" id="KW-0812">Transmembrane</keyword>
<dbReference type="GO" id="GO:0015179">
    <property type="term" value="F:L-amino acid transmembrane transporter activity"/>
    <property type="evidence" value="ECO:0007669"/>
    <property type="project" value="TreeGrafter"/>
</dbReference>
<evidence type="ECO:0000256" key="7">
    <source>
        <dbReference type="ARBA" id="ARBA00023136"/>
    </source>
</evidence>
<feature type="transmembrane region" description="Helical" evidence="8">
    <location>
        <begin position="86"/>
        <end position="111"/>
    </location>
</feature>
<evidence type="ECO:0000256" key="3">
    <source>
        <dbReference type="ARBA" id="ARBA00022448"/>
    </source>
</evidence>
<dbReference type="SUPFAM" id="SSF161070">
    <property type="entry name" value="SNF-like"/>
    <property type="match status" value="1"/>
</dbReference>
<dbReference type="PANTHER" id="PTHR11616:SF236">
    <property type="entry name" value="TRANSPORTER"/>
    <property type="match status" value="1"/>
</dbReference>
<evidence type="ECO:0000256" key="8">
    <source>
        <dbReference type="SAM" id="Phobius"/>
    </source>
</evidence>
<reference evidence="10" key="1">
    <citation type="submission" date="2021-01" db="EMBL/GenBank/DDBJ databases">
        <title>Caligus Genome Assembly.</title>
        <authorList>
            <person name="Gallardo-Escarate C."/>
        </authorList>
    </citation>
    <scope>NUCLEOTIDE SEQUENCE [LARGE SCALE GENOMIC DNA]</scope>
</reference>
<dbReference type="GO" id="GO:0089718">
    <property type="term" value="P:amino acid import across plasma membrane"/>
    <property type="evidence" value="ECO:0007669"/>
    <property type="project" value="TreeGrafter"/>
</dbReference>
<dbReference type="GO" id="GO:0015187">
    <property type="term" value="F:glycine transmembrane transporter activity"/>
    <property type="evidence" value="ECO:0007669"/>
    <property type="project" value="TreeGrafter"/>
</dbReference>
<dbReference type="OrthoDB" id="6581954at2759"/>